<protein>
    <submittedName>
        <fullName evidence="2">Mannose-6-phosphate isomerase-like protein (Cupin superfamily)</fullName>
    </submittedName>
</protein>
<dbReference type="EMBL" id="JACHJY010000013">
    <property type="protein sequence ID" value="MBB4986478.1"/>
    <property type="molecule type" value="Genomic_DNA"/>
</dbReference>
<dbReference type="PANTHER" id="PTHR36440">
    <property type="entry name" value="PUTATIVE (AFU_ORTHOLOGUE AFUA_8G07350)-RELATED"/>
    <property type="match status" value="1"/>
</dbReference>
<sequence>MSEDRFILLDPGASRPTRVPLPPAMTVKARTEDTEGRFSCMEVVVAQEIPRHVHHVADECIYVLSGSLGVEFDDTDRTVTAGQFVLLPHGVPHALRPVSTPPPHVLQISSPGGWECYLEDLSEHLSGAGHRSRLDATALNRIAAPYQITYEEPAAPA</sequence>
<reference evidence="2 3" key="1">
    <citation type="submission" date="2020-08" db="EMBL/GenBank/DDBJ databases">
        <title>Genomic Encyclopedia of Type Strains, Phase III (KMG-III): the genomes of soil and plant-associated and newly described type strains.</title>
        <authorList>
            <person name="Whitman W."/>
        </authorList>
    </citation>
    <scope>NUCLEOTIDE SEQUENCE [LARGE SCALE GENOMIC DNA]</scope>
    <source>
        <strain evidence="2 3">SFB5A</strain>
    </source>
</reference>
<dbReference type="PANTHER" id="PTHR36440:SF1">
    <property type="entry name" value="PUTATIVE (AFU_ORTHOLOGUE AFUA_8G07350)-RELATED"/>
    <property type="match status" value="1"/>
</dbReference>
<dbReference type="RefSeq" id="WP_116163459.1">
    <property type="nucleotide sequence ID" value="NZ_JACHJY010000013.1"/>
</dbReference>
<dbReference type="InterPro" id="IPR014710">
    <property type="entry name" value="RmlC-like_jellyroll"/>
</dbReference>
<evidence type="ECO:0000313" key="2">
    <source>
        <dbReference type="EMBL" id="MBB4986478.1"/>
    </source>
</evidence>
<gene>
    <name evidence="2" type="ORF">GGE06_007446</name>
</gene>
<dbReference type="SUPFAM" id="SSF51182">
    <property type="entry name" value="RmlC-like cupins"/>
    <property type="match status" value="1"/>
</dbReference>
<dbReference type="AlphaFoldDB" id="A0A7W7XGT0"/>
<dbReference type="InterPro" id="IPR013096">
    <property type="entry name" value="Cupin_2"/>
</dbReference>
<dbReference type="Proteomes" id="UP000582643">
    <property type="component" value="Unassembled WGS sequence"/>
</dbReference>
<dbReference type="GO" id="GO:0016853">
    <property type="term" value="F:isomerase activity"/>
    <property type="evidence" value="ECO:0007669"/>
    <property type="project" value="UniProtKB-KW"/>
</dbReference>
<comment type="caution">
    <text evidence="2">The sequence shown here is derived from an EMBL/GenBank/DDBJ whole genome shotgun (WGS) entry which is preliminary data.</text>
</comment>
<proteinExistence type="predicted"/>
<dbReference type="InterPro" id="IPR053146">
    <property type="entry name" value="QDO-like"/>
</dbReference>
<feature type="domain" description="Cupin type-2" evidence="1">
    <location>
        <begin position="43"/>
        <end position="100"/>
    </location>
</feature>
<keyword evidence="2" id="KW-0413">Isomerase</keyword>
<keyword evidence="3" id="KW-1185">Reference proteome</keyword>
<organism evidence="2 3">
    <name type="scientific">Streptomyces nymphaeiformis</name>
    <dbReference type="NCBI Taxonomy" id="2663842"/>
    <lineage>
        <taxon>Bacteria</taxon>
        <taxon>Bacillati</taxon>
        <taxon>Actinomycetota</taxon>
        <taxon>Actinomycetes</taxon>
        <taxon>Kitasatosporales</taxon>
        <taxon>Streptomycetaceae</taxon>
        <taxon>Streptomyces</taxon>
    </lineage>
</organism>
<accession>A0A7W7XGT0</accession>
<evidence type="ECO:0000313" key="3">
    <source>
        <dbReference type="Proteomes" id="UP000582643"/>
    </source>
</evidence>
<evidence type="ECO:0000259" key="1">
    <source>
        <dbReference type="Pfam" id="PF07883"/>
    </source>
</evidence>
<name>A0A7W7XGT0_9ACTN</name>
<dbReference type="Gene3D" id="2.60.120.10">
    <property type="entry name" value="Jelly Rolls"/>
    <property type="match status" value="1"/>
</dbReference>
<dbReference type="InterPro" id="IPR011051">
    <property type="entry name" value="RmlC_Cupin_sf"/>
</dbReference>
<dbReference type="Pfam" id="PF07883">
    <property type="entry name" value="Cupin_2"/>
    <property type="match status" value="1"/>
</dbReference>